<dbReference type="RefSeq" id="WP_015220525.1">
    <property type="nucleotide sequence ID" value="NZ_CP138348.1"/>
</dbReference>
<evidence type="ECO:0000313" key="3">
    <source>
        <dbReference type="EMBL" id="WPF87822.1"/>
    </source>
</evidence>
<evidence type="ECO:0000259" key="2">
    <source>
        <dbReference type="SMART" id="SM00899"/>
    </source>
</evidence>
<dbReference type="InterPro" id="IPR038157">
    <property type="entry name" value="FeoA_core_dom"/>
</dbReference>
<dbReference type="GO" id="GO:0046914">
    <property type="term" value="F:transition metal ion binding"/>
    <property type="evidence" value="ECO:0007669"/>
    <property type="project" value="InterPro"/>
</dbReference>
<dbReference type="PANTHER" id="PTHR42954">
    <property type="entry name" value="FE(2+) TRANSPORT PROTEIN A"/>
    <property type="match status" value="1"/>
</dbReference>
<keyword evidence="1" id="KW-0408">Iron</keyword>
<organism evidence="3">
    <name type="scientific">Cyanobacterium aponinum AL20115</name>
    <dbReference type="NCBI Taxonomy" id="3090662"/>
    <lineage>
        <taxon>Bacteria</taxon>
        <taxon>Bacillati</taxon>
        <taxon>Cyanobacteriota</taxon>
        <taxon>Cyanophyceae</taxon>
        <taxon>Oscillatoriophycideae</taxon>
        <taxon>Chroococcales</taxon>
        <taxon>Geminocystaceae</taxon>
        <taxon>Cyanobacterium</taxon>
    </lineage>
</organism>
<dbReference type="InterPro" id="IPR008988">
    <property type="entry name" value="Transcriptional_repressor_C"/>
</dbReference>
<protein>
    <submittedName>
        <fullName evidence="3">FeoA family protein</fullName>
    </submittedName>
</protein>
<reference evidence="3" key="1">
    <citation type="submission" date="2023-11" db="EMBL/GenBank/DDBJ databases">
        <title>Genome sequence of Cyanobacterium aponinum BCRC AL20115.</title>
        <authorList>
            <person name="Chang H.-Y."/>
            <person name="Lin K.-M."/>
            <person name="Hsueh H.-T."/>
            <person name="Chu H.-A."/>
            <person name="Kuo C.-H."/>
        </authorList>
    </citation>
    <scope>NUCLEOTIDE SEQUENCE</scope>
    <source>
        <strain evidence="3">AL20115</strain>
    </source>
</reference>
<sequence length="90" mass="9681">MMKSNNNIPLTNLECGKTAIINQIITGIHGQALTTRFQSLGLVSGKKVKVIRKSWLGGTLHVKVGSTTAIALRSQEADLVLVNNPEKGKE</sequence>
<dbReference type="SMART" id="SM00899">
    <property type="entry name" value="FeoA"/>
    <property type="match status" value="1"/>
</dbReference>
<name>A0AAF0ZD51_9CHRO</name>
<feature type="domain" description="Ferrous iron transporter FeoA-like" evidence="2">
    <location>
        <begin position="8"/>
        <end position="84"/>
    </location>
</feature>
<dbReference type="SUPFAM" id="SSF50037">
    <property type="entry name" value="C-terminal domain of transcriptional repressors"/>
    <property type="match status" value="1"/>
</dbReference>
<dbReference type="AlphaFoldDB" id="A0AAF0ZD51"/>
<dbReference type="Pfam" id="PF04023">
    <property type="entry name" value="FeoA"/>
    <property type="match status" value="1"/>
</dbReference>
<gene>
    <name evidence="3" type="ORF">SAY89_13585</name>
</gene>
<dbReference type="Gene3D" id="2.30.30.90">
    <property type="match status" value="1"/>
</dbReference>
<dbReference type="InterPro" id="IPR052713">
    <property type="entry name" value="FeoA"/>
</dbReference>
<accession>A0AAF0ZD51</accession>
<dbReference type="PANTHER" id="PTHR42954:SF2">
    <property type="entry name" value="FE(2+) TRANSPORT PROTEIN A"/>
    <property type="match status" value="1"/>
</dbReference>
<evidence type="ECO:0000256" key="1">
    <source>
        <dbReference type="ARBA" id="ARBA00023004"/>
    </source>
</evidence>
<proteinExistence type="predicted"/>
<dbReference type="InterPro" id="IPR007167">
    <property type="entry name" value="Fe-transptr_FeoA-like"/>
</dbReference>
<dbReference type="EMBL" id="CP138348">
    <property type="protein sequence ID" value="WPF87822.1"/>
    <property type="molecule type" value="Genomic_DNA"/>
</dbReference>